<protein>
    <submittedName>
        <fullName evidence="1">Uncharacterized protein</fullName>
    </submittedName>
</protein>
<evidence type="ECO:0000313" key="1">
    <source>
        <dbReference type="EMBL" id="GIY59536.1"/>
    </source>
</evidence>
<dbReference type="EMBL" id="BPLQ01011672">
    <property type="protein sequence ID" value="GIY59536.1"/>
    <property type="molecule type" value="Genomic_DNA"/>
</dbReference>
<accession>A0AAV4UP93</accession>
<sequence>MTLKMVQNGISSVFCLIPTGMRGSDIHEGEGTGQKKTFQHSGRHPLSATIFSAGRRTIATYGGHSTGRNGHWRTMHLETTTDLSPSLVPNNVRLRFDKYNWKTKAPKLRFMKKKNSISKFIFRLLQVPSDPYSVESISFSPSINSKKALFPTGRTLSRPLQRSTPNQIAF</sequence>
<comment type="caution">
    <text evidence="1">The sequence shown here is derived from an EMBL/GenBank/DDBJ whole genome shotgun (WGS) entry which is preliminary data.</text>
</comment>
<proteinExistence type="predicted"/>
<evidence type="ECO:0000313" key="2">
    <source>
        <dbReference type="Proteomes" id="UP001054837"/>
    </source>
</evidence>
<gene>
    <name evidence="1" type="ORF">CDAR_558371</name>
</gene>
<dbReference type="Proteomes" id="UP001054837">
    <property type="component" value="Unassembled WGS sequence"/>
</dbReference>
<organism evidence="1 2">
    <name type="scientific">Caerostris darwini</name>
    <dbReference type="NCBI Taxonomy" id="1538125"/>
    <lineage>
        <taxon>Eukaryota</taxon>
        <taxon>Metazoa</taxon>
        <taxon>Ecdysozoa</taxon>
        <taxon>Arthropoda</taxon>
        <taxon>Chelicerata</taxon>
        <taxon>Arachnida</taxon>
        <taxon>Araneae</taxon>
        <taxon>Araneomorphae</taxon>
        <taxon>Entelegynae</taxon>
        <taxon>Araneoidea</taxon>
        <taxon>Araneidae</taxon>
        <taxon>Caerostris</taxon>
    </lineage>
</organism>
<keyword evidence="2" id="KW-1185">Reference proteome</keyword>
<reference evidence="1 2" key="1">
    <citation type="submission" date="2021-06" db="EMBL/GenBank/DDBJ databases">
        <title>Caerostris darwini draft genome.</title>
        <authorList>
            <person name="Kono N."/>
            <person name="Arakawa K."/>
        </authorList>
    </citation>
    <scope>NUCLEOTIDE SEQUENCE [LARGE SCALE GENOMIC DNA]</scope>
</reference>
<name>A0AAV4UP93_9ARAC</name>
<dbReference type="AlphaFoldDB" id="A0AAV4UP93"/>